<organism evidence="2 3">
    <name type="scientific">Galbibacter marinus</name>
    <dbReference type="NCBI Taxonomy" id="555500"/>
    <lineage>
        <taxon>Bacteria</taxon>
        <taxon>Pseudomonadati</taxon>
        <taxon>Bacteroidota</taxon>
        <taxon>Flavobacteriia</taxon>
        <taxon>Flavobacteriales</taxon>
        <taxon>Flavobacteriaceae</taxon>
        <taxon>Galbibacter</taxon>
    </lineage>
</organism>
<dbReference type="PATRIC" id="fig|555500.3.peg.2444"/>
<feature type="domain" description="Methyltransferase" evidence="1">
    <location>
        <begin position="39"/>
        <end position="130"/>
    </location>
</feature>
<dbReference type="Pfam" id="PF13649">
    <property type="entry name" value="Methyltransf_25"/>
    <property type="match status" value="1"/>
</dbReference>
<accession>K2QII5</accession>
<protein>
    <submittedName>
        <fullName evidence="2">Type 11 methyltransferase</fullName>
    </submittedName>
</protein>
<dbReference type="InterPro" id="IPR029063">
    <property type="entry name" value="SAM-dependent_MTases_sf"/>
</dbReference>
<comment type="caution">
    <text evidence="2">The sequence shown here is derived from an EMBL/GenBank/DDBJ whole genome shotgun (WGS) entry which is preliminary data.</text>
</comment>
<keyword evidence="3" id="KW-1185">Reference proteome</keyword>
<dbReference type="Proteomes" id="UP000007364">
    <property type="component" value="Unassembled WGS sequence"/>
</dbReference>
<dbReference type="EMBL" id="AMSG01000019">
    <property type="protein sequence ID" value="EKF54547.1"/>
    <property type="molecule type" value="Genomic_DNA"/>
</dbReference>
<dbReference type="OrthoDB" id="703529at2"/>
<dbReference type="GO" id="GO:0008168">
    <property type="term" value="F:methyltransferase activity"/>
    <property type="evidence" value="ECO:0007669"/>
    <property type="project" value="UniProtKB-KW"/>
</dbReference>
<evidence type="ECO:0000259" key="1">
    <source>
        <dbReference type="Pfam" id="PF13649"/>
    </source>
</evidence>
<dbReference type="GO" id="GO:0032259">
    <property type="term" value="P:methylation"/>
    <property type="evidence" value="ECO:0007669"/>
    <property type="project" value="UniProtKB-KW"/>
</dbReference>
<proteinExistence type="predicted"/>
<evidence type="ECO:0000313" key="2">
    <source>
        <dbReference type="EMBL" id="EKF54547.1"/>
    </source>
</evidence>
<sequence>MSEFWEQSFKDNQKMWGEDPAEVTMEVKSLFQKNNIKSVLIPGFGYGRNAKTFINSNFSVTGIEISKTAIEIAEHSIDGSYYLHHGSITEMPFDSGVYQGIYCYALLHLLSAAERNKFINDCFNQLEVDGIMVFVTLSTKDHRFGKGEEIDKNTFLTNHGISLFFFDLDAIEREFSDYGLYEAVEIDEPTIYTGGKPSQKFWRISCRKVKLM</sequence>
<name>K2QII5_9FLAO</name>
<reference evidence="2 3" key="1">
    <citation type="journal article" date="2012" name="J. Bacteriol.">
        <title>Genome Sequence of Galbibacter marinum Type Strain ck-I2-15.</title>
        <authorList>
            <person name="Lai Q."/>
            <person name="Li C."/>
            <person name="Shao Z."/>
        </authorList>
    </citation>
    <scope>NUCLEOTIDE SEQUENCE [LARGE SCALE GENOMIC DNA]</scope>
    <source>
        <strain evidence="3">ck-I2-15</strain>
    </source>
</reference>
<evidence type="ECO:0000313" key="3">
    <source>
        <dbReference type="Proteomes" id="UP000007364"/>
    </source>
</evidence>
<keyword evidence="2" id="KW-0489">Methyltransferase</keyword>
<dbReference type="InterPro" id="IPR041698">
    <property type="entry name" value="Methyltransf_25"/>
</dbReference>
<dbReference type="eggNOG" id="COG0500">
    <property type="taxonomic scope" value="Bacteria"/>
</dbReference>
<dbReference type="SUPFAM" id="SSF53335">
    <property type="entry name" value="S-adenosyl-L-methionine-dependent methyltransferases"/>
    <property type="match status" value="1"/>
</dbReference>
<dbReference type="STRING" id="555500.I215_11873"/>
<dbReference type="AlphaFoldDB" id="K2QII5"/>
<dbReference type="Gene3D" id="3.40.50.150">
    <property type="entry name" value="Vaccinia Virus protein VP39"/>
    <property type="match status" value="1"/>
</dbReference>
<dbReference type="RefSeq" id="WP_008992213.1">
    <property type="nucleotide sequence ID" value="NZ_AMSG01000019.1"/>
</dbReference>
<keyword evidence="2" id="KW-0808">Transferase</keyword>
<gene>
    <name evidence="2" type="ORF">I215_11873</name>
</gene>